<protein>
    <submittedName>
        <fullName evidence="3">WWE domain-containing protein</fullName>
    </submittedName>
</protein>
<feature type="compositionally biased region" description="Low complexity" evidence="1">
    <location>
        <begin position="218"/>
        <end position="232"/>
    </location>
</feature>
<keyword evidence="2" id="KW-1185">Reference proteome</keyword>
<sequence length="347" mass="37409">AASASLRGGVGRSVPQAAAAGCRTSCELLAAVSCPLDLWWQAASRQPPQSPPPQPPPPAHIFILAVSLVDIQRLLRAATVQWQWRDEQRSAWWLTRRDANRAIELAYRAAAGGHSEVAIHRRGRRVSHRFGTGRTDRTWTFRPSDETSLFGVKATSSNVFLSRRTWWSPVGSRPPSSPASSDCLPCCPSIQNRQYATNPTRRLVADQGSRQPLWPVQSSSSGASSAAAAGAANRRPRRTASQGGDLAARLVFFLNSLLNPLLDAAGRSPASTLRLAVPAGPHPPGCRSHAIRTAASDSVRLAARARLHAGRPAAGRDIRLAARAVQQLADRLLQLSSLLRRALRVCL</sequence>
<dbReference type="Proteomes" id="UP000095280">
    <property type="component" value="Unplaced"/>
</dbReference>
<feature type="region of interest" description="Disordered" evidence="1">
    <location>
        <begin position="204"/>
        <end position="240"/>
    </location>
</feature>
<name>A0A1I8FQC8_9PLAT</name>
<organism evidence="2 3">
    <name type="scientific">Macrostomum lignano</name>
    <dbReference type="NCBI Taxonomy" id="282301"/>
    <lineage>
        <taxon>Eukaryota</taxon>
        <taxon>Metazoa</taxon>
        <taxon>Spiralia</taxon>
        <taxon>Lophotrochozoa</taxon>
        <taxon>Platyhelminthes</taxon>
        <taxon>Rhabditophora</taxon>
        <taxon>Macrostomorpha</taxon>
        <taxon>Macrostomida</taxon>
        <taxon>Macrostomidae</taxon>
        <taxon>Macrostomum</taxon>
    </lineage>
</organism>
<evidence type="ECO:0000313" key="3">
    <source>
        <dbReference type="WBParaSite" id="maker-unitig_43059-snap-gene-0.2-mRNA-1"/>
    </source>
</evidence>
<accession>A0A1I8FQC8</accession>
<proteinExistence type="predicted"/>
<evidence type="ECO:0000256" key="1">
    <source>
        <dbReference type="SAM" id="MobiDB-lite"/>
    </source>
</evidence>
<reference evidence="3" key="1">
    <citation type="submission" date="2016-11" db="UniProtKB">
        <authorList>
            <consortium name="WormBaseParasite"/>
        </authorList>
    </citation>
    <scope>IDENTIFICATION</scope>
</reference>
<dbReference type="WBParaSite" id="maker-unitig_43059-snap-gene-0.2-mRNA-1">
    <property type="protein sequence ID" value="maker-unitig_43059-snap-gene-0.2-mRNA-1"/>
    <property type="gene ID" value="maker-unitig_43059-snap-gene-0.2"/>
</dbReference>
<dbReference type="AlphaFoldDB" id="A0A1I8FQC8"/>
<evidence type="ECO:0000313" key="2">
    <source>
        <dbReference type="Proteomes" id="UP000095280"/>
    </source>
</evidence>